<accession>A0ABD1Q817</accession>
<gene>
    <name evidence="3" type="ORF">Adt_40140</name>
</gene>
<dbReference type="EMBL" id="JBFOLK010000012">
    <property type="protein sequence ID" value="KAL2472004.1"/>
    <property type="molecule type" value="Genomic_DNA"/>
</dbReference>
<proteinExistence type="predicted"/>
<organism evidence="3 4">
    <name type="scientific">Abeliophyllum distichum</name>
    <dbReference type="NCBI Taxonomy" id="126358"/>
    <lineage>
        <taxon>Eukaryota</taxon>
        <taxon>Viridiplantae</taxon>
        <taxon>Streptophyta</taxon>
        <taxon>Embryophyta</taxon>
        <taxon>Tracheophyta</taxon>
        <taxon>Spermatophyta</taxon>
        <taxon>Magnoliopsida</taxon>
        <taxon>eudicotyledons</taxon>
        <taxon>Gunneridae</taxon>
        <taxon>Pentapetalae</taxon>
        <taxon>asterids</taxon>
        <taxon>lamiids</taxon>
        <taxon>Lamiales</taxon>
        <taxon>Oleaceae</taxon>
        <taxon>Forsythieae</taxon>
        <taxon>Abeliophyllum</taxon>
    </lineage>
</organism>
<feature type="region of interest" description="Disordered" evidence="1">
    <location>
        <begin position="88"/>
        <end position="119"/>
    </location>
</feature>
<evidence type="ECO:0000313" key="4">
    <source>
        <dbReference type="Proteomes" id="UP001604336"/>
    </source>
</evidence>
<comment type="caution">
    <text evidence="3">The sequence shown here is derived from an EMBL/GenBank/DDBJ whole genome shotgun (WGS) entry which is preliminary data.</text>
</comment>
<evidence type="ECO:0000313" key="3">
    <source>
        <dbReference type="EMBL" id="KAL2472004.1"/>
    </source>
</evidence>
<protein>
    <submittedName>
        <fullName evidence="3">Vq</fullName>
    </submittedName>
</protein>
<dbReference type="Pfam" id="PF05678">
    <property type="entry name" value="VQ"/>
    <property type="match status" value="1"/>
</dbReference>
<sequence length="119" mass="12489">MDPSESSSLTGNNNSVPPVAPPPPQRVERRLPEITYLRSSPRVIHIIPADFKELVQRLTGNPATVAAFGAAANANAVTLNQFPIPQPILTPSTTISNPATMPSASSKSGATPSKHPSSR</sequence>
<dbReference type="AlphaFoldDB" id="A0ABD1Q817"/>
<name>A0ABD1Q817_9LAMI</name>
<dbReference type="Proteomes" id="UP001604336">
    <property type="component" value="Unassembled WGS sequence"/>
</dbReference>
<feature type="region of interest" description="Disordered" evidence="1">
    <location>
        <begin position="1"/>
        <end position="30"/>
    </location>
</feature>
<evidence type="ECO:0000256" key="1">
    <source>
        <dbReference type="SAM" id="MobiDB-lite"/>
    </source>
</evidence>
<keyword evidence="4" id="KW-1185">Reference proteome</keyword>
<evidence type="ECO:0000259" key="2">
    <source>
        <dbReference type="Pfam" id="PF05678"/>
    </source>
</evidence>
<reference evidence="4" key="1">
    <citation type="submission" date="2024-07" db="EMBL/GenBank/DDBJ databases">
        <title>Two chromosome-level genome assemblies of Korean endemic species Abeliophyllum distichum and Forsythia ovata (Oleaceae).</title>
        <authorList>
            <person name="Jang H."/>
        </authorList>
    </citation>
    <scope>NUCLEOTIDE SEQUENCE [LARGE SCALE GENOMIC DNA]</scope>
</reference>
<dbReference type="InterPro" id="IPR008889">
    <property type="entry name" value="VQ"/>
</dbReference>
<feature type="compositionally biased region" description="Polar residues" evidence="1">
    <location>
        <begin position="1"/>
        <end position="15"/>
    </location>
</feature>
<feature type="domain" description="VQ" evidence="2">
    <location>
        <begin position="38"/>
        <end position="64"/>
    </location>
</feature>